<dbReference type="Gene3D" id="3.40.50.150">
    <property type="entry name" value="Vaccinia Virus protein VP39"/>
    <property type="match status" value="1"/>
</dbReference>
<comment type="caution">
    <text evidence="6">The sequence shown here is derived from an EMBL/GenBank/DDBJ whole genome shotgun (WGS) entry which is preliminary data.</text>
</comment>
<dbReference type="SUPFAM" id="SSF48576">
    <property type="entry name" value="Terpenoid synthases"/>
    <property type="match status" value="1"/>
</dbReference>
<dbReference type="InterPro" id="IPR034686">
    <property type="entry name" value="Terpene_cyclase-like_2"/>
</dbReference>
<dbReference type="InterPro" id="IPR008949">
    <property type="entry name" value="Isoprenoid_synthase_dom_sf"/>
</dbReference>
<evidence type="ECO:0000256" key="4">
    <source>
        <dbReference type="RuleBase" id="RU366034"/>
    </source>
</evidence>
<feature type="compositionally biased region" description="Basic and acidic residues" evidence="5">
    <location>
        <begin position="393"/>
        <end position="409"/>
    </location>
</feature>
<dbReference type="SFLD" id="SFLDG01020">
    <property type="entry name" value="Terpene_Cyclase_Like_2"/>
    <property type="match status" value="1"/>
</dbReference>
<dbReference type="OrthoDB" id="2861623at2759"/>
<dbReference type="SUPFAM" id="SSF53335">
    <property type="entry name" value="S-adenosyl-L-methionine-dependent methyltransferases"/>
    <property type="match status" value="1"/>
</dbReference>
<dbReference type="GO" id="GO:0008299">
    <property type="term" value="P:isoprenoid biosynthetic process"/>
    <property type="evidence" value="ECO:0007669"/>
    <property type="project" value="UniProtKB-ARBA"/>
</dbReference>
<dbReference type="EC" id="4.2.3.-" evidence="4"/>
<evidence type="ECO:0000313" key="7">
    <source>
        <dbReference type="Proteomes" id="UP000076881"/>
    </source>
</evidence>
<dbReference type="GO" id="GO:0010333">
    <property type="term" value="F:terpene synthase activity"/>
    <property type="evidence" value="ECO:0007669"/>
    <property type="project" value="InterPro"/>
</dbReference>
<dbReference type="SFLD" id="SFLDS00005">
    <property type="entry name" value="Isoprenoid_Synthase_Type_I"/>
    <property type="match status" value="1"/>
</dbReference>
<dbReference type="CDD" id="cd02440">
    <property type="entry name" value="AdoMet_MTases"/>
    <property type="match status" value="1"/>
</dbReference>
<evidence type="ECO:0000256" key="5">
    <source>
        <dbReference type="SAM" id="MobiDB-lite"/>
    </source>
</evidence>
<protein>
    <recommendedName>
        <fullName evidence="4">Terpene synthase</fullName>
        <ecNumber evidence="4">4.2.3.-</ecNumber>
    </recommendedName>
</protein>
<proteinExistence type="inferred from homology"/>
<keyword evidence="7" id="KW-1185">Reference proteome</keyword>
<dbReference type="InterPro" id="IPR029063">
    <property type="entry name" value="SAM-dependent_MTases_sf"/>
</dbReference>
<organism evidence="6 7">
    <name type="scientific">Akanthomyces lecanii RCEF 1005</name>
    <dbReference type="NCBI Taxonomy" id="1081108"/>
    <lineage>
        <taxon>Eukaryota</taxon>
        <taxon>Fungi</taxon>
        <taxon>Dikarya</taxon>
        <taxon>Ascomycota</taxon>
        <taxon>Pezizomycotina</taxon>
        <taxon>Sordariomycetes</taxon>
        <taxon>Hypocreomycetidae</taxon>
        <taxon>Hypocreales</taxon>
        <taxon>Cordycipitaceae</taxon>
        <taxon>Akanthomyces</taxon>
        <taxon>Cordyceps confragosa</taxon>
    </lineage>
</organism>
<dbReference type="PANTHER" id="PTHR35201:SF4">
    <property type="entry name" value="BETA-PINACENE SYNTHASE-RELATED"/>
    <property type="match status" value="1"/>
</dbReference>
<dbReference type="Proteomes" id="UP000076881">
    <property type="component" value="Unassembled WGS sequence"/>
</dbReference>
<feature type="region of interest" description="Disordered" evidence="5">
    <location>
        <begin position="383"/>
        <end position="409"/>
    </location>
</feature>
<keyword evidence="4" id="KW-0456">Lyase</keyword>
<gene>
    <name evidence="6" type="ORF">LEL_03940</name>
</gene>
<evidence type="ECO:0000256" key="2">
    <source>
        <dbReference type="ARBA" id="ARBA00006333"/>
    </source>
</evidence>
<keyword evidence="3 4" id="KW-0460">Magnesium</keyword>
<dbReference type="GO" id="GO:0046872">
    <property type="term" value="F:metal ion binding"/>
    <property type="evidence" value="ECO:0007669"/>
    <property type="project" value="UniProtKB-KW"/>
</dbReference>
<comment type="cofactor">
    <cofactor evidence="1 4">
        <name>Mg(2+)</name>
        <dbReference type="ChEBI" id="CHEBI:18420"/>
    </cofactor>
</comment>
<dbReference type="Pfam" id="PF19086">
    <property type="entry name" value="Terpene_syn_C_2"/>
    <property type="match status" value="1"/>
</dbReference>
<name>A0A168JHU8_CORDF</name>
<dbReference type="PANTHER" id="PTHR35201">
    <property type="entry name" value="TERPENE SYNTHASE"/>
    <property type="match status" value="1"/>
</dbReference>
<keyword evidence="4" id="KW-0479">Metal-binding</keyword>
<dbReference type="AlphaFoldDB" id="A0A168JHU8"/>
<accession>A0A168JHU8</accession>
<comment type="similarity">
    <text evidence="2 4">Belongs to the terpene synthase family.</text>
</comment>
<evidence type="ECO:0000313" key="6">
    <source>
        <dbReference type="EMBL" id="OAA80454.1"/>
    </source>
</evidence>
<evidence type="ECO:0000256" key="3">
    <source>
        <dbReference type="ARBA" id="ARBA00022842"/>
    </source>
</evidence>
<sequence>MDPIQEELLYKELSLLPRPCYPFPDRVNQHIDSLASEYREWIDTDCDFTSASARAAYKRHRLSDIAARAFPSLSLEELRPVARFTSCLAIIDDFLDKADAVELERVRNEATALLLGINDREPPRAGFYRQVYLIRQDALACEMPQYLYRHFVDAIVGLLTGYGAEKQFNAADTPPPLNAYMTLRLQTSGGNCYAKYLCMQKNYRLLPNHVLQNPAIRRMHGLASLLIGYHNDFISLPKELARGGDVVNLVMVVQREFGLSTLQQAWARALDIHDDALGEFTFLQKSLPDFGLWQQMASEYAEDLGVMVQGVYAWHTQKTGRYVPGAYILVAGADSPLRANYGGLASRSATPYAVTYDDCPAPYTGPIGSFRLSHLCTSRTLPSDTRNTMQSHGHYELSQHDSQRNPQREDADVAGIFDFDVTKIFGHDNVIEPESWALIVFLFTLNQKAWSLSDSASLSESTQAYPEEFGRTYHAYHAGSYPFPNDIAEQDRLKLQSDCVKHLLGNKLYFAPLSLTNPPLRVIDVATGLGDWAIEMGDLFPGSIIVGTDLSPIQPDEVPPNVHFYVEDASTVGCWGSFQTQIAQEAFASLEPGGWFESQEIDGNICCDDDTLNPDGALAQYFGDLVTASERMNRPAILGAILKEAYEAAGFVDVQQISLKMPIGGWAKDSRLRSIGLAWQANLLEGLGGFAYQLFNRVFDRTSEETEVCIQYFL</sequence>
<evidence type="ECO:0000256" key="1">
    <source>
        <dbReference type="ARBA" id="ARBA00001946"/>
    </source>
</evidence>
<reference evidence="6 7" key="1">
    <citation type="journal article" date="2016" name="Genome Biol. Evol.">
        <title>Divergent and convergent evolution of fungal pathogenicity.</title>
        <authorList>
            <person name="Shang Y."/>
            <person name="Xiao G."/>
            <person name="Zheng P."/>
            <person name="Cen K."/>
            <person name="Zhan S."/>
            <person name="Wang C."/>
        </authorList>
    </citation>
    <scope>NUCLEOTIDE SEQUENCE [LARGE SCALE GENOMIC DNA]</scope>
    <source>
        <strain evidence="6 7">RCEF 1005</strain>
    </source>
</reference>
<dbReference type="EMBL" id="AZHF01000002">
    <property type="protein sequence ID" value="OAA80454.1"/>
    <property type="molecule type" value="Genomic_DNA"/>
</dbReference>
<dbReference type="Gene3D" id="1.10.600.10">
    <property type="entry name" value="Farnesyl Diphosphate Synthase"/>
    <property type="match status" value="1"/>
</dbReference>